<protein>
    <submittedName>
        <fullName evidence="2">Uncharacterized protein</fullName>
    </submittedName>
</protein>
<comment type="caution">
    <text evidence="2">The sequence shown here is derived from an EMBL/GenBank/DDBJ whole genome shotgun (WGS) entry which is preliminary data.</text>
</comment>
<accession>A0ABU8JEY9</accession>
<dbReference type="EMBL" id="JBBBNY010000012">
    <property type="protein sequence ID" value="MEI7037838.1"/>
    <property type="molecule type" value="Genomic_DNA"/>
</dbReference>
<keyword evidence="1" id="KW-1133">Transmembrane helix</keyword>
<organism evidence="2 3">
    <name type="scientific">Fulvimonas yonginensis</name>
    <dbReference type="NCBI Taxonomy" id="1495200"/>
    <lineage>
        <taxon>Bacteria</taxon>
        <taxon>Pseudomonadati</taxon>
        <taxon>Pseudomonadota</taxon>
        <taxon>Gammaproteobacteria</taxon>
        <taxon>Lysobacterales</taxon>
        <taxon>Rhodanobacteraceae</taxon>
        <taxon>Fulvimonas</taxon>
    </lineage>
</organism>
<keyword evidence="3" id="KW-1185">Reference proteome</keyword>
<feature type="transmembrane region" description="Helical" evidence="1">
    <location>
        <begin position="142"/>
        <end position="161"/>
    </location>
</feature>
<feature type="transmembrane region" description="Helical" evidence="1">
    <location>
        <begin position="198"/>
        <end position="220"/>
    </location>
</feature>
<feature type="transmembrane region" description="Helical" evidence="1">
    <location>
        <begin position="54"/>
        <end position="75"/>
    </location>
</feature>
<reference evidence="2 3" key="1">
    <citation type="journal article" date="2014" name="Int. J. Syst. Evol. Microbiol.">
        <title>Fulvimonas yonginensis sp. nov., isolated from greenhouse soil, and emended description of the genus Fulvimonas.</title>
        <authorList>
            <person name="Ahn J.H."/>
            <person name="Kim S.J."/>
            <person name="Weon H.Y."/>
            <person name="Hong S.B."/>
            <person name="Seok S.J."/>
            <person name="Kwon S.W."/>
        </authorList>
    </citation>
    <scope>NUCLEOTIDE SEQUENCE [LARGE SCALE GENOMIC DNA]</scope>
    <source>
        <strain evidence="2 3">KACC 16952</strain>
    </source>
</reference>
<sequence length="233" mass="25514">MFDSRKHRIAAAAVALAYVAIQTFQWYAFAQLPPASAPEAQLLQGPLPINLTRAVAMLLAFPALIYLFLVTCGLVARRAPACGVAALLGFLVFCVLEIQLRSVELFYVFLHLPAQYEAATSALERSGVLAAKAAFEAVQHALYFPLGLGWTIASVLVCLGLGERRIDWLARAAFGLNALRLLLRMGDTYLLGTRFDDAYTAAYLPLVFLTFVPVAAWLLLRGEGMRPERRPVS</sequence>
<feature type="transmembrane region" description="Helical" evidence="1">
    <location>
        <begin position="82"/>
        <end position="100"/>
    </location>
</feature>
<feature type="transmembrane region" description="Helical" evidence="1">
    <location>
        <begin position="168"/>
        <end position="186"/>
    </location>
</feature>
<evidence type="ECO:0000256" key="1">
    <source>
        <dbReference type="SAM" id="Phobius"/>
    </source>
</evidence>
<evidence type="ECO:0000313" key="2">
    <source>
        <dbReference type="EMBL" id="MEI7037838.1"/>
    </source>
</evidence>
<proteinExistence type="predicted"/>
<evidence type="ECO:0000313" key="3">
    <source>
        <dbReference type="Proteomes" id="UP001381174"/>
    </source>
</evidence>
<keyword evidence="1" id="KW-0472">Membrane</keyword>
<gene>
    <name evidence="2" type="ORF">WAT24_13800</name>
</gene>
<keyword evidence="1" id="KW-0812">Transmembrane</keyword>
<dbReference type="Proteomes" id="UP001381174">
    <property type="component" value="Unassembled WGS sequence"/>
</dbReference>
<name>A0ABU8JEY9_9GAMM</name>
<dbReference type="RefSeq" id="WP_336808477.1">
    <property type="nucleotide sequence ID" value="NZ_JBBBNY010000012.1"/>
</dbReference>